<dbReference type="OrthoDB" id="24948at2759"/>
<dbReference type="GO" id="GO:0070979">
    <property type="term" value="P:protein K11-linked ubiquitination"/>
    <property type="evidence" value="ECO:0007669"/>
    <property type="project" value="TreeGrafter"/>
</dbReference>
<dbReference type="InterPro" id="IPR004939">
    <property type="entry name" value="APC_su10/DOC_dom"/>
</dbReference>
<dbReference type="CDD" id="cd08366">
    <property type="entry name" value="APC10"/>
    <property type="match status" value="1"/>
</dbReference>
<evidence type="ECO:0000256" key="2">
    <source>
        <dbReference type="ARBA" id="ARBA00022618"/>
    </source>
</evidence>
<dbReference type="Gene3D" id="2.60.120.260">
    <property type="entry name" value="Galactose-binding domain-like"/>
    <property type="match status" value="1"/>
</dbReference>
<evidence type="ECO:0000256" key="5">
    <source>
        <dbReference type="ARBA" id="ARBA00023306"/>
    </source>
</evidence>
<dbReference type="SMART" id="SM01337">
    <property type="entry name" value="APC10"/>
    <property type="match status" value="1"/>
</dbReference>
<dbReference type="SUPFAM" id="SSF49785">
    <property type="entry name" value="Galactose-binding domain-like"/>
    <property type="match status" value="1"/>
</dbReference>
<dbReference type="Proteomes" id="UP000053815">
    <property type="component" value="Unassembled WGS sequence"/>
</dbReference>
<feature type="compositionally biased region" description="Acidic residues" evidence="6">
    <location>
        <begin position="57"/>
        <end position="71"/>
    </location>
</feature>
<proteinExistence type="inferred from homology"/>
<name>A0A0C9MXD4_9FUNG</name>
<evidence type="ECO:0000313" key="8">
    <source>
        <dbReference type="EMBL" id="GAN08222.1"/>
    </source>
</evidence>
<feature type="compositionally biased region" description="Basic and acidic residues" evidence="6">
    <location>
        <begin position="29"/>
        <end position="39"/>
    </location>
</feature>
<feature type="domain" description="DOC" evidence="7">
    <location>
        <begin position="93"/>
        <end position="281"/>
    </location>
</feature>
<accession>A0A0C9MXD4</accession>
<evidence type="ECO:0000256" key="1">
    <source>
        <dbReference type="ARBA" id="ARBA00006762"/>
    </source>
</evidence>
<evidence type="ECO:0000256" key="6">
    <source>
        <dbReference type="SAM" id="MobiDB-lite"/>
    </source>
</evidence>
<organism evidence="8">
    <name type="scientific">Mucor ambiguus</name>
    <dbReference type="NCBI Taxonomy" id="91626"/>
    <lineage>
        <taxon>Eukaryota</taxon>
        <taxon>Fungi</taxon>
        <taxon>Fungi incertae sedis</taxon>
        <taxon>Mucoromycota</taxon>
        <taxon>Mucoromycotina</taxon>
        <taxon>Mucoromycetes</taxon>
        <taxon>Mucorales</taxon>
        <taxon>Mucorineae</taxon>
        <taxon>Mucoraceae</taxon>
        <taxon>Mucor</taxon>
    </lineage>
</organism>
<evidence type="ECO:0000256" key="4">
    <source>
        <dbReference type="ARBA" id="ARBA00022786"/>
    </source>
</evidence>
<keyword evidence="4" id="KW-0833">Ubl conjugation pathway</keyword>
<dbReference type="PANTHER" id="PTHR12936">
    <property type="entry name" value="ANAPHASE-PROMOTING COMPLEX 10"/>
    <property type="match status" value="1"/>
</dbReference>
<dbReference type="EMBL" id="DF836483">
    <property type="protein sequence ID" value="GAN08222.1"/>
    <property type="molecule type" value="Genomic_DNA"/>
</dbReference>
<keyword evidence="3" id="KW-0498">Mitosis</keyword>
<keyword evidence="9" id="KW-1185">Reference proteome</keyword>
<keyword evidence="2" id="KW-0132">Cell division</keyword>
<dbReference type="InterPro" id="IPR008979">
    <property type="entry name" value="Galactose-bd-like_sf"/>
</dbReference>
<dbReference type="PROSITE" id="PS51284">
    <property type="entry name" value="DOC"/>
    <property type="match status" value="1"/>
</dbReference>
<feature type="compositionally biased region" description="Basic and acidic residues" evidence="6">
    <location>
        <begin position="72"/>
        <end position="90"/>
    </location>
</feature>
<protein>
    <submittedName>
        <fullName evidence="8">Anaphase-promoting complex subunit</fullName>
    </submittedName>
</protein>
<evidence type="ECO:0000259" key="7">
    <source>
        <dbReference type="PROSITE" id="PS51284"/>
    </source>
</evidence>
<dbReference type="InterPro" id="IPR016901">
    <property type="entry name" value="APC10/Doc1"/>
</dbReference>
<reference evidence="8" key="1">
    <citation type="submission" date="2014-09" db="EMBL/GenBank/DDBJ databases">
        <title>Draft genome sequence of an oleaginous Mucoromycotina fungus Mucor ambiguus NBRC6742.</title>
        <authorList>
            <person name="Takeda I."/>
            <person name="Yamane N."/>
            <person name="Morita T."/>
            <person name="Tamano K."/>
            <person name="Machida M."/>
            <person name="Baker S."/>
            <person name="Koike H."/>
        </authorList>
    </citation>
    <scope>NUCLEOTIDE SEQUENCE</scope>
    <source>
        <strain evidence="8">NBRC 6742</strain>
    </source>
</reference>
<comment type="similarity">
    <text evidence="1">Belongs to the APC10 family.</text>
</comment>
<dbReference type="GO" id="GO:0005680">
    <property type="term" value="C:anaphase-promoting complex"/>
    <property type="evidence" value="ECO:0007669"/>
    <property type="project" value="InterPro"/>
</dbReference>
<evidence type="ECO:0000256" key="3">
    <source>
        <dbReference type="ARBA" id="ARBA00022776"/>
    </source>
</evidence>
<dbReference type="Pfam" id="PF03256">
    <property type="entry name" value="ANAPC10"/>
    <property type="match status" value="1"/>
</dbReference>
<keyword evidence="5" id="KW-0131">Cell cycle</keyword>
<dbReference type="PANTHER" id="PTHR12936:SF0">
    <property type="entry name" value="ANAPHASE-PROMOTING COMPLEX SUBUNIT 10"/>
    <property type="match status" value="1"/>
</dbReference>
<evidence type="ECO:0000313" key="9">
    <source>
        <dbReference type="Proteomes" id="UP000053815"/>
    </source>
</evidence>
<dbReference type="GO" id="GO:0031145">
    <property type="term" value="P:anaphase-promoting complex-dependent catabolic process"/>
    <property type="evidence" value="ECO:0007669"/>
    <property type="project" value="InterPro"/>
</dbReference>
<dbReference type="GO" id="GO:0051301">
    <property type="term" value="P:cell division"/>
    <property type="evidence" value="ECO:0007669"/>
    <property type="project" value="UniProtKB-KW"/>
</dbReference>
<dbReference type="AlphaFoldDB" id="A0A0C9MXD4"/>
<feature type="compositionally biased region" description="Low complexity" evidence="6">
    <location>
        <begin position="10"/>
        <end position="19"/>
    </location>
</feature>
<dbReference type="STRING" id="91626.A0A0C9MXD4"/>
<sequence>MNDNLDDQLSSSVSPIQSSNHDIVAAQDDALRTLEFEHEHEEEDDEYLGRVSGIGEGETEGQDDLDMIEQEQSEREDGSEAEDPKLDDAERESTAIHVYQETHPDREQRHVGGREIGEHEAIWSVSSFRPHWGPDKLRDNNALTYWQSDCPNPQLNHTIDLSFHQATLIRQVSIFIDYFQDESYTPKTIMVRGGTTYRDLQELDRVECEEFVGWVNIDIASKNDGNPFRVFRLQIAILTTHLNGRDTHIRQVKVYSVIPSHFGEEPKQIKQEQITFKKPMANRGLR</sequence>
<feature type="region of interest" description="Disordered" evidence="6">
    <location>
        <begin position="1"/>
        <end position="90"/>
    </location>
</feature>
<gene>
    <name evidence="8" type="ORF">MAM1_0194c07729</name>
</gene>